<gene>
    <name evidence="3" type="ORF">GCM10010201_18150</name>
</gene>
<evidence type="ECO:0000259" key="2">
    <source>
        <dbReference type="Pfam" id="PF18915"/>
    </source>
</evidence>
<sequence>MPAVKTIIFGRWRAERFHQLLDDTPGGGRRRSRADRPAPPDAGLADLLALAHRTAEVSLPVELDHDFRSGLRALLVATAEREGIGATAQHVDETPAATSHRRRLAPRLTRTQARVTALAGITLGAVVLSGISAASDSAVPGDTLYGIKRTTERASIALTTSDTERGHRHLTWARTRVSEALAVSQDHTSFDRVMFDMENDIRQGVRLLATAAVNDREPEPLDAIETFAAGQRLALGPMMGRLDKINQDRALWTLELLERVTQRAQALRTSMSCGVVSAGSDAYGPRPRSCTADAPAEPEPVVPRQNRPKQPTRTAAPSTPAPAEAPAARNESGPADKAPASPDKRPAEGSTAPAPGVTLTDLQPTDG</sequence>
<comment type="caution">
    <text evidence="3">The sequence shown here is derived from an EMBL/GenBank/DDBJ whole genome shotgun (WGS) entry which is preliminary data.</text>
</comment>
<feature type="region of interest" description="Disordered" evidence="1">
    <location>
        <begin position="276"/>
        <end position="367"/>
    </location>
</feature>
<dbReference type="InterPro" id="IPR043725">
    <property type="entry name" value="DUF5667"/>
</dbReference>
<reference evidence="3 4" key="1">
    <citation type="journal article" date="2019" name="Int. J. Syst. Evol. Microbiol.">
        <title>The Global Catalogue of Microorganisms (GCM) 10K type strain sequencing project: providing services to taxonomists for standard genome sequencing and annotation.</title>
        <authorList>
            <consortium name="The Broad Institute Genomics Platform"/>
            <consortium name="The Broad Institute Genome Sequencing Center for Infectious Disease"/>
            <person name="Wu L."/>
            <person name="Ma J."/>
        </authorList>
    </citation>
    <scope>NUCLEOTIDE SEQUENCE [LARGE SCALE GENOMIC DNA]</scope>
    <source>
        <strain evidence="3 4">JCM 3367</strain>
    </source>
</reference>
<dbReference type="Proteomes" id="UP001499978">
    <property type="component" value="Unassembled WGS sequence"/>
</dbReference>
<evidence type="ECO:0000313" key="3">
    <source>
        <dbReference type="EMBL" id="GAA2520887.1"/>
    </source>
</evidence>
<feature type="domain" description="DUF5667" evidence="2">
    <location>
        <begin position="138"/>
        <end position="208"/>
    </location>
</feature>
<organism evidence="3 4">
    <name type="scientific">Pilimelia columellifera subsp. columellifera</name>
    <dbReference type="NCBI Taxonomy" id="706583"/>
    <lineage>
        <taxon>Bacteria</taxon>
        <taxon>Bacillati</taxon>
        <taxon>Actinomycetota</taxon>
        <taxon>Actinomycetes</taxon>
        <taxon>Micromonosporales</taxon>
        <taxon>Micromonosporaceae</taxon>
        <taxon>Pilimelia</taxon>
    </lineage>
</organism>
<accession>A0ABN3NJZ5</accession>
<protein>
    <recommendedName>
        <fullName evidence="2">DUF5667 domain-containing protein</fullName>
    </recommendedName>
</protein>
<evidence type="ECO:0000313" key="4">
    <source>
        <dbReference type="Proteomes" id="UP001499978"/>
    </source>
</evidence>
<feature type="compositionally biased region" description="Low complexity" evidence="1">
    <location>
        <begin position="311"/>
        <end position="328"/>
    </location>
</feature>
<keyword evidence="4" id="KW-1185">Reference proteome</keyword>
<dbReference type="Pfam" id="PF18915">
    <property type="entry name" value="DUF5667"/>
    <property type="match status" value="1"/>
</dbReference>
<feature type="region of interest" description="Disordered" evidence="1">
    <location>
        <begin position="21"/>
        <end position="41"/>
    </location>
</feature>
<name>A0ABN3NJZ5_9ACTN</name>
<evidence type="ECO:0000256" key="1">
    <source>
        <dbReference type="SAM" id="MobiDB-lite"/>
    </source>
</evidence>
<proteinExistence type="predicted"/>
<dbReference type="EMBL" id="BAAARY010000006">
    <property type="protein sequence ID" value="GAA2520887.1"/>
    <property type="molecule type" value="Genomic_DNA"/>
</dbReference>